<proteinExistence type="predicted"/>
<dbReference type="Proteomes" id="UP001295444">
    <property type="component" value="Chromosome 09"/>
</dbReference>
<evidence type="ECO:0000256" key="1">
    <source>
        <dbReference type="SAM" id="MobiDB-lite"/>
    </source>
</evidence>
<organism evidence="2 3">
    <name type="scientific">Pelobates cultripes</name>
    <name type="common">Western spadefoot toad</name>
    <dbReference type="NCBI Taxonomy" id="61616"/>
    <lineage>
        <taxon>Eukaryota</taxon>
        <taxon>Metazoa</taxon>
        <taxon>Chordata</taxon>
        <taxon>Craniata</taxon>
        <taxon>Vertebrata</taxon>
        <taxon>Euteleostomi</taxon>
        <taxon>Amphibia</taxon>
        <taxon>Batrachia</taxon>
        <taxon>Anura</taxon>
        <taxon>Pelobatoidea</taxon>
        <taxon>Pelobatidae</taxon>
        <taxon>Pelobates</taxon>
    </lineage>
</organism>
<reference evidence="2" key="1">
    <citation type="submission" date="2022-03" db="EMBL/GenBank/DDBJ databases">
        <authorList>
            <person name="Alioto T."/>
            <person name="Alioto T."/>
            <person name="Gomez Garrido J."/>
        </authorList>
    </citation>
    <scope>NUCLEOTIDE SEQUENCE</scope>
</reference>
<evidence type="ECO:0000313" key="2">
    <source>
        <dbReference type="EMBL" id="CAH2315576.1"/>
    </source>
</evidence>
<feature type="region of interest" description="Disordered" evidence="1">
    <location>
        <begin position="1"/>
        <end position="23"/>
    </location>
</feature>
<dbReference type="AlphaFoldDB" id="A0AAD1WNB8"/>
<sequence length="98" mass="10838">MDGRRSTILPNGARQAHGTSADPVQVTHTLQQHPSPETHRMHGAGNLARCTTHVDGTVDETAHWEEPLHSLPYLQGKDWDPTEPWAHSPVYGTNGEWA</sequence>
<dbReference type="EMBL" id="OW240920">
    <property type="protein sequence ID" value="CAH2315576.1"/>
    <property type="molecule type" value="Genomic_DNA"/>
</dbReference>
<protein>
    <submittedName>
        <fullName evidence="2">Uncharacterized protein</fullName>
    </submittedName>
</protein>
<name>A0AAD1WNB8_PELCU</name>
<evidence type="ECO:0000313" key="3">
    <source>
        <dbReference type="Proteomes" id="UP001295444"/>
    </source>
</evidence>
<accession>A0AAD1WNB8</accession>
<gene>
    <name evidence="2" type="ORF">PECUL_23A001171</name>
</gene>
<keyword evidence="3" id="KW-1185">Reference proteome</keyword>